<evidence type="ECO:0000256" key="1">
    <source>
        <dbReference type="ARBA" id="ARBA00010641"/>
    </source>
</evidence>
<organism evidence="8 9">
    <name type="scientific">Microbacterium psychrotolerans</name>
    <dbReference type="NCBI Taxonomy" id="3068321"/>
    <lineage>
        <taxon>Bacteria</taxon>
        <taxon>Bacillati</taxon>
        <taxon>Actinomycetota</taxon>
        <taxon>Actinomycetes</taxon>
        <taxon>Micrococcales</taxon>
        <taxon>Microbacteriaceae</taxon>
        <taxon>Microbacterium</taxon>
    </lineage>
</organism>
<keyword evidence="3" id="KW-0731">Sigma factor</keyword>
<dbReference type="InterPro" id="IPR007627">
    <property type="entry name" value="RNA_pol_sigma70_r2"/>
</dbReference>
<protein>
    <submittedName>
        <fullName evidence="8">Sigma factor</fullName>
    </submittedName>
</protein>
<evidence type="ECO:0000313" key="8">
    <source>
        <dbReference type="EMBL" id="MDQ7877959.1"/>
    </source>
</evidence>
<accession>A0ABU0Z050</accession>
<dbReference type="InterPro" id="IPR013324">
    <property type="entry name" value="RNA_pol_sigma_r3/r4-like"/>
</dbReference>
<keyword evidence="9" id="KW-1185">Reference proteome</keyword>
<dbReference type="Proteomes" id="UP001235133">
    <property type="component" value="Unassembled WGS sequence"/>
</dbReference>
<comment type="caution">
    <text evidence="8">The sequence shown here is derived from an EMBL/GenBank/DDBJ whole genome shotgun (WGS) entry which is preliminary data.</text>
</comment>
<evidence type="ECO:0000313" key="9">
    <source>
        <dbReference type="Proteomes" id="UP001235133"/>
    </source>
</evidence>
<dbReference type="InterPro" id="IPR046531">
    <property type="entry name" value="DUF6596"/>
</dbReference>
<dbReference type="Pfam" id="PF04542">
    <property type="entry name" value="Sigma70_r2"/>
    <property type="match status" value="1"/>
</dbReference>
<name>A0ABU0Z050_9MICO</name>
<dbReference type="SUPFAM" id="SSF88659">
    <property type="entry name" value="Sigma3 and sigma4 domains of RNA polymerase sigma factors"/>
    <property type="match status" value="1"/>
</dbReference>
<feature type="domain" description="DUF6596" evidence="7">
    <location>
        <begin position="175"/>
        <end position="269"/>
    </location>
</feature>
<evidence type="ECO:0000256" key="2">
    <source>
        <dbReference type="ARBA" id="ARBA00023015"/>
    </source>
</evidence>
<dbReference type="Gene3D" id="1.10.1740.10">
    <property type="match status" value="1"/>
</dbReference>
<keyword evidence="2" id="KW-0805">Transcription regulation</keyword>
<reference evidence="8 9" key="1">
    <citation type="submission" date="2023-08" db="EMBL/GenBank/DDBJ databases">
        <title>Microbacterium psychrotolerans sp. nov., a psychrotolerant bacterium isolated from soil in Heilongjiang Province, China.</title>
        <authorList>
            <person name="An P."/>
            <person name="Zhao D."/>
            <person name="Xiang H."/>
        </authorList>
    </citation>
    <scope>NUCLEOTIDE SEQUENCE [LARGE SCALE GENOMIC DNA]</scope>
    <source>
        <strain evidence="8 9">QXD-8</strain>
    </source>
</reference>
<evidence type="ECO:0000259" key="7">
    <source>
        <dbReference type="Pfam" id="PF20239"/>
    </source>
</evidence>
<feature type="domain" description="RNA polymerase sigma factor 70 region 4 type 2" evidence="6">
    <location>
        <begin position="106"/>
        <end position="157"/>
    </location>
</feature>
<keyword evidence="4" id="KW-0804">Transcription</keyword>
<dbReference type="InterPro" id="IPR013325">
    <property type="entry name" value="RNA_pol_sigma_r2"/>
</dbReference>
<dbReference type="EMBL" id="JAVFWO010000002">
    <property type="protein sequence ID" value="MDQ7877959.1"/>
    <property type="molecule type" value="Genomic_DNA"/>
</dbReference>
<gene>
    <name evidence="8" type="ORF">Q9R08_08255</name>
</gene>
<dbReference type="Pfam" id="PF08281">
    <property type="entry name" value="Sigma70_r4_2"/>
    <property type="match status" value="1"/>
</dbReference>
<dbReference type="InterPro" id="IPR013249">
    <property type="entry name" value="RNA_pol_sigma70_r4_t2"/>
</dbReference>
<evidence type="ECO:0000256" key="3">
    <source>
        <dbReference type="ARBA" id="ARBA00023082"/>
    </source>
</evidence>
<feature type="domain" description="RNA polymerase sigma-70 region 2" evidence="5">
    <location>
        <begin position="18"/>
        <end position="76"/>
    </location>
</feature>
<evidence type="ECO:0000256" key="4">
    <source>
        <dbReference type="ARBA" id="ARBA00023163"/>
    </source>
</evidence>
<sequence length="401" mass="43309">MQVRVALAGAHRSEWAAVVAATARLTGDLDLAEECAQEAFARAVDLWPTRGIPDRPGAWLTTVAANRARDVLRREAALRRRLPLLVREDVPADEESWHSDDRLRLIFTCCHPALAREAQVALTLRLVCGVSTGDIAAAFLVGESAMAARVTRAKRKIAAARIPFRVPDARELPERVGVVCDVLYLVFTVGHAPPSGDAVVRTDLVEEAIALTRMLHGLLPADRSVAGLLALMLLIDARRDTRDELLADQDRTRWDRALIDEGLALLATASRGAVDRFAISAAIAAVHAQAPTWADTDWTRIADLYRLLAQAWQSPVVALNSAVAVGMRDGPAAGLAAVDAVAADPALVRYPYLPAARAAFLMDLGRWAEAADAYAEAARLAGSEAERQRLREQTARARSLA</sequence>
<dbReference type="SUPFAM" id="SSF88946">
    <property type="entry name" value="Sigma2 domain of RNA polymerase sigma factors"/>
    <property type="match status" value="1"/>
</dbReference>
<evidence type="ECO:0000259" key="6">
    <source>
        <dbReference type="Pfam" id="PF08281"/>
    </source>
</evidence>
<dbReference type="PANTHER" id="PTHR47756">
    <property type="entry name" value="BLL6612 PROTEIN-RELATED"/>
    <property type="match status" value="1"/>
</dbReference>
<dbReference type="RefSeq" id="WP_308867421.1">
    <property type="nucleotide sequence ID" value="NZ_JAVFWO010000002.1"/>
</dbReference>
<proteinExistence type="inferred from homology"/>
<dbReference type="Pfam" id="PF20239">
    <property type="entry name" value="DUF6596"/>
    <property type="match status" value="1"/>
</dbReference>
<dbReference type="PANTHER" id="PTHR47756:SF2">
    <property type="entry name" value="BLL6612 PROTEIN"/>
    <property type="match status" value="1"/>
</dbReference>
<evidence type="ECO:0000259" key="5">
    <source>
        <dbReference type="Pfam" id="PF04542"/>
    </source>
</evidence>
<comment type="similarity">
    <text evidence="1">Belongs to the sigma-70 factor family. ECF subfamily.</text>
</comment>